<feature type="domain" description="NADH:flavin oxidoreductase/NADH oxidase N-terminal" evidence="3">
    <location>
        <begin position="20"/>
        <end position="353"/>
    </location>
</feature>
<accession>A0A844M0H4</accession>
<dbReference type="CDD" id="cd04733">
    <property type="entry name" value="OYE_like_2_FMN"/>
    <property type="match status" value="1"/>
</dbReference>
<dbReference type="PANTHER" id="PTHR43656:SF2">
    <property type="entry name" value="BINDING OXIDOREDUCTASE, PUTATIVE (AFU_ORTHOLOGUE AFUA_2G08260)-RELATED"/>
    <property type="match status" value="1"/>
</dbReference>
<evidence type="ECO:0000256" key="1">
    <source>
        <dbReference type="ARBA" id="ARBA00022630"/>
    </source>
</evidence>
<keyword evidence="2" id="KW-0560">Oxidoreductase</keyword>
<dbReference type="PANTHER" id="PTHR43656">
    <property type="entry name" value="BINDING OXIDOREDUCTASE, PUTATIVE (AFU_ORTHOLOGUE AFUA_2G08260)-RELATED"/>
    <property type="match status" value="1"/>
</dbReference>
<dbReference type="EMBL" id="WFKQ01000004">
    <property type="protein sequence ID" value="MUG32432.1"/>
    <property type="molecule type" value="Genomic_DNA"/>
</dbReference>
<dbReference type="Pfam" id="PF00724">
    <property type="entry name" value="Oxidored_FMN"/>
    <property type="match status" value="1"/>
</dbReference>
<dbReference type="AlphaFoldDB" id="A0A844M0H4"/>
<sequence length="423" mass="46370">MKATYNTPDNSHPHDNLLNQPLTLPNGTVINNRLAKSATSETLATYSNNPTQDLVRLYRRWAASGIGMIITGNIMIDRQALGEPGNVVIEDERDLSILQQWASAVTTQGSQLWAQLNHPGKQAPKGLNTRTISASAVPFSKETQSLFATPEAATEADIVDIIKRFGRSAAICQKAGFSGVQIHAAHGYLLSQFLSPHHNIRDDAWGGSSAKRQRLLLEVYHEIRRQVGPDYPIAIKLNSADFQKGGFTEEESLAVIEALTAAGIDLIEISGGTYETGIAKAQKASTIAREAFFLEFAEKVRKQVDTPLMVTGGFKSYQGMNNALSSGALDMVGIGRLMTIDPDAPQQLLQGRDSAHTVKPIKVGIKMIDNLGVMDVFWYTEQIKRIARGEDPKPNESALCAFIRMIFKSGWGTFSTRRLRAKF</sequence>
<comment type="caution">
    <text evidence="4">The sequence shown here is derived from an EMBL/GenBank/DDBJ whole genome shotgun (WGS) entry which is preliminary data.</text>
</comment>
<dbReference type="InterPro" id="IPR013785">
    <property type="entry name" value="Aldolase_TIM"/>
</dbReference>
<dbReference type="GO" id="GO:0010181">
    <property type="term" value="F:FMN binding"/>
    <property type="evidence" value="ECO:0007669"/>
    <property type="project" value="InterPro"/>
</dbReference>
<evidence type="ECO:0000313" key="5">
    <source>
        <dbReference type="Proteomes" id="UP000442109"/>
    </source>
</evidence>
<evidence type="ECO:0000259" key="3">
    <source>
        <dbReference type="Pfam" id="PF00724"/>
    </source>
</evidence>
<organism evidence="4 5">
    <name type="scientific">Psychrobacter sanguinis</name>
    <dbReference type="NCBI Taxonomy" id="861445"/>
    <lineage>
        <taxon>Bacteria</taxon>
        <taxon>Pseudomonadati</taxon>
        <taxon>Pseudomonadota</taxon>
        <taxon>Gammaproteobacteria</taxon>
        <taxon>Moraxellales</taxon>
        <taxon>Moraxellaceae</taxon>
        <taxon>Psychrobacter</taxon>
    </lineage>
</organism>
<dbReference type="InterPro" id="IPR001155">
    <property type="entry name" value="OxRdtase_FMN_N"/>
</dbReference>
<dbReference type="InterPro" id="IPR051799">
    <property type="entry name" value="NADH_flavin_oxidoreductase"/>
</dbReference>
<gene>
    <name evidence="4" type="ORF">GB996_06445</name>
</gene>
<dbReference type="RefSeq" id="WP_155587173.1">
    <property type="nucleotide sequence ID" value="NZ_WFKQ01000004.1"/>
</dbReference>
<evidence type="ECO:0000256" key="2">
    <source>
        <dbReference type="ARBA" id="ARBA00023002"/>
    </source>
</evidence>
<dbReference type="Proteomes" id="UP000442109">
    <property type="component" value="Unassembled WGS sequence"/>
</dbReference>
<dbReference type="Gene3D" id="3.20.20.70">
    <property type="entry name" value="Aldolase class I"/>
    <property type="match status" value="1"/>
</dbReference>
<dbReference type="OrthoDB" id="8523426at2"/>
<proteinExistence type="predicted"/>
<dbReference type="SUPFAM" id="SSF51395">
    <property type="entry name" value="FMN-linked oxidoreductases"/>
    <property type="match status" value="1"/>
</dbReference>
<reference evidence="4 5" key="1">
    <citation type="journal article" date="2019" name="PLoS ONE">
        <title>Pup mortality in New Zealand sea lions (Phocarctos hookeri) at Enderby Island, Auckland Islands, 2013-18.</title>
        <authorList>
            <person name="Michael S.A."/>
            <person name="Hayman D.T.S."/>
            <person name="Gray R."/>
            <person name="Zhang J."/>
            <person name="Rogers L."/>
            <person name="Roe W.D."/>
        </authorList>
    </citation>
    <scope>NUCLEOTIDE SEQUENCE [LARGE SCALE GENOMIC DNA]</scope>
    <source>
        <strain evidence="4 5">SM868</strain>
    </source>
</reference>
<dbReference type="GO" id="GO:0016491">
    <property type="term" value="F:oxidoreductase activity"/>
    <property type="evidence" value="ECO:0007669"/>
    <property type="project" value="UniProtKB-KW"/>
</dbReference>
<keyword evidence="1" id="KW-0285">Flavoprotein</keyword>
<protein>
    <submittedName>
        <fullName evidence="4">NADH oxidase</fullName>
    </submittedName>
</protein>
<keyword evidence="5" id="KW-1185">Reference proteome</keyword>
<evidence type="ECO:0000313" key="4">
    <source>
        <dbReference type="EMBL" id="MUG32432.1"/>
    </source>
</evidence>
<name>A0A844M0H4_9GAMM</name>